<proteinExistence type="predicted"/>
<keyword evidence="2" id="KW-0342">GTP-binding</keyword>
<dbReference type="GO" id="GO:0003924">
    <property type="term" value="F:GTPase activity"/>
    <property type="evidence" value="ECO:0007669"/>
    <property type="project" value="InterPro"/>
</dbReference>
<keyword evidence="3" id="KW-1185">Reference proteome</keyword>
<evidence type="ECO:0000256" key="2">
    <source>
        <dbReference type="ARBA" id="ARBA00023134"/>
    </source>
</evidence>
<dbReference type="Pfam" id="PF00071">
    <property type="entry name" value="Ras"/>
    <property type="match status" value="1"/>
</dbReference>
<dbReference type="SUPFAM" id="SSF52540">
    <property type="entry name" value="P-loop containing nucleoside triphosphate hydrolases"/>
    <property type="match status" value="1"/>
</dbReference>
<dbReference type="AlphaFoldDB" id="A0A6P8WJK0"/>
<sequence length="241" mass="27884">MEQQTIKHVLTARILVLGDAGVGKSRLTDLLAKSEDTPTPATRRVGDCWWNVQVRLHEHPRYVWLPPTPEWTSSSSTSSPTGIEQFPRRGGVDLVPHFVEFYDLKSTLRMPREHRNRLYRHIDGIILVYDLLRMSTHDNLHDWLYQPLRQICRHRHNRMRPILKRRHVPILVVGTKLDLLTTRCLRGSGKIASQLGADEILVNCLDSKSFEHKSRNAGKLRKFLSNAIEFKLNFPTTGKRC</sequence>
<keyword evidence="1" id="KW-0547">Nucleotide-binding</keyword>
<name>A0A6P8WJK0_DROAB</name>
<evidence type="ECO:0000313" key="3">
    <source>
        <dbReference type="Proteomes" id="UP000515160"/>
    </source>
</evidence>
<accession>A0A6P8WJK0</accession>
<dbReference type="InterPro" id="IPR027417">
    <property type="entry name" value="P-loop_NTPase"/>
</dbReference>
<evidence type="ECO:0000256" key="1">
    <source>
        <dbReference type="ARBA" id="ARBA00022741"/>
    </source>
</evidence>
<protein>
    <submittedName>
        <fullName evidence="4">Rab-like protein 3</fullName>
    </submittedName>
</protein>
<dbReference type="GO" id="GO:0005525">
    <property type="term" value="F:GTP binding"/>
    <property type="evidence" value="ECO:0007669"/>
    <property type="project" value="UniProtKB-KW"/>
</dbReference>
<gene>
    <name evidence="4" type="primary">LOC117564693</name>
</gene>
<organism evidence="3 4">
    <name type="scientific">Drosophila albomicans</name>
    <name type="common">Fruit fly</name>
    <dbReference type="NCBI Taxonomy" id="7291"/>
    <lineage>
        <taxon>Eukaryota</taxon>
        <taxon>Metazoa</taxon>
        <taxon>Ecdysozoa</taxon>
        <taxon>Arthropoda</taxon>
        <taxon>Hexapoda</taxon>
        <taxon>Insecta</taxon>
        <taxon>Pterygota</taxon>
        <taxon>Neoptera</taxon>
        <taxon>Endopterygota</taxon>
        <taxon>Diptera</taxon>
        <taxon>Brachycera</taxon>
        <taxon>Muscomorpha</taxon>
        <taxon>Ephydroidea</taxon>
        <taxon>Drosophilidae</taxon>
        <taxon>Drosophila</taxon>
    </lineage>
</organism>
<dbReference type="GeneID" id="117564693"/>
<dbReference type="PANTHER" id="PTHR24073">
    <property type="entry name" value="DRAB5-RELATED"/>
    <property type="match status" value="1"/>
</dbReference>
<dbReference type="OrthoDB" id="5914890at2759"/>
<dbReference type="Proteomes" id="UP000515160">
    <property type="component" value="Chromosome 2L"/>
</dbReference>
<dbReference type="Gene3D" id="3.40.50.300">
    <property type="entry name" value="P-loop containing nucleotide triphosphate hydrolases"/>
    <property type="match status" value="1"/>
</dbReference>
<dbReference type="RefSeq" id="XP_034099458.1">
    <property type="nucleotide sequence ID" value="XM_034243567.2"/>
</dbReference>
<reference evidence="4" key="1">
    <citation type="submission" date="2025-08" db="UniProtKB">
        <authorList>
            <consortium name="RefSeq"/>
        </authorList>
    </citation>
    <scope>IDENTIFICATION</scope>
    <source>
        <strain evidence="4">15112-1751.03</strain>
        <tissue evidence="4">Whole Adult</tissue>
    </source>
</reference>
<dbReference type="InterPro" id="IPR001806">
    <property type="entry name" value="Small_GTPase"/>
</dbReference>
<evidence type="ECO:0000313" key="4">
    <source>
        <dbReference type="RefSeq" id="XP_034099458.1"/>
    </source>
</evidence>